<dbReference type="NCBIfam" id="TIGR00228">
    <property type="entry name" value="ruvC"/>
    <property type="match status" value="1"/>
</dbReference>
<evidence type="ECO:0000256" key="11">
    <source>
        <dbReference type="ARBA" id="ARBA00023204"/>
    </source>
</evidence>
<comment type="cofactor">
    <cofactor evidence="13">
        <name>Mg(2+)</name>
        <dbReference type="ChEBI" id="CHEBI:18420"/>
    </cofactor>
    <text evidence="13">Binds 2 Mg(2+) ion per subunit.</text>
</comment>
<evidence type="ECO:0000256" key="7">
    <source>
        <dbReference type="ARBA" id="ARBA00022801"/>
    </source>
</evidence>
<dbReference type="GO" id="GO:0005737">
    <property type="term" value="C:cytoplasm"/>
    <property type="evidence" value="ECO:0007669"/>
    <property type="project" value="UniProtKB-SubCell"/>
</dbReference>
<accession>A0ABC8BMX4</accession>
<dbReference type="InterPro" id="IPR012337">
    <property type="entry name" value="RNaseH-like_sf"/>
</dbReference>
<comment type="catalytic activity">
    <reaction evidence="12 13">
        <text>Endonucleolytic cleavage at a junction such as a reciprocal single-stranded crossover between two homologous DNA duplexes (Holliday junction).</text>
        <dbReference type="EC" id="3.1.21.10"/>
    </reaction>
</comment>
<evidence type="ECO:0000313" key="16">
    <source>
        <dbReference type="EMBL" id="ARF71541.1"/>
    </source>
</evidence>
<evidence type="ECO:0000256" key="3">
    <source>
        <dbReference type="ARBA" id="ARBA00022722"/>
    </source>
</evidence>
<evidence type="ECO:0000256" key="1">
    <source>
        <dbReference type="ARBA" id="ARBA00009518"/>
    </source>
</evidence>
<evidence type="ECO:0000256" key="14">
    <source>
        <dbReference type="NCBIfam" id="TIGR00228"/>
    </source>
</evidence>
<dbReference type="InterPro" id="IPR020563">
    <property type="entry name" value="X-over_junc_endoDNase_Mg_BS"/>
</dbReference>
<dbReference type="GO" id="GO:0003677">
    <property type="term" value="F:DNA binding"/>
    <property type="evidence" value="ECO:0007669"/>
    <property type="project" value="UniProtKB-KW"/>
</dbReference>
<evidence type="ECO:0000256" key="6">
    <source>
        <dbReference type="ARBA" id="ARBA00022763"/>
    </source>
</evidence>
<evidence type="ECO:0000313" key="17">
    <source>
        <dbReference type="Proteomes" id="UP000192251"/>
    </source>
</evidence>
<feature type="active site" evidence="13">
    <location>
        <position position="141"/>
    </location>
</feature>
<dbReference type="Pfam" id="PF02075">
    <property type="entry name" value="RuvC"/>
    <property type="match status" value="1"/>
</dbReference>
<reference evidence="16 17" key="1">
    <citation type="submission" date="2017-04" db="EMBL/GenBank/DDBJ databases">
        <title>The complete genome sequence of Streptomyces albolongus YIM 101047, the producer of novel bafilomycins and novel odoriferous sesquiterpenoids.</title>
        <authorList>
            <person name="Yin M."/>
            <person name="Jiang Y."/>
        </authorList>
    </citation>
    <scope>NUCLEOTIDE SEQUENCE [LARGE SCALE GENOMIC DNA]</scope>
    <source>
        <strain evidence="16 17">YIM 101047</strain>
    </source>
</reference>
<dbReference type="EC" id="3.1.21.10" evidence="13 14"/>
<keyword evidence="3 13" id="KW-0540">Nuclease</keyword>
<feature type="binding site" evidence="13">
    <location>
        <position position="141"/>
    </location>
    <ligand>
        <name>Mg(2+)</name>
        <dbReference type="ChEBI" id="CHEBI:18420"/>
        <label>1</label>
    </ligand>
</feature>
<evidence type="ECO:0000256" key="5">
    <source>
        <dbReference type="ARBA" id="ARBA00022759"/>
    </source>
</evidence>
<dbReference type="GO" id="GO:0000287">
    <property type="term" value="F:magnesium ion binding"/>
    <property type="evidence" value="ECO:0007669"/>
    <property type="project" value="UniProtKB-UniRule"/>
</dbReference>
<keyword evidence="9 13" id="KW-0238">DNA-binding</keyword>
<feature type="compositionally biased region" description="Low complexity" evidence="15">
    <location>
        <begin position="185"/>
        <end position="219"/>
    </location>
</feature>
<evidence type="ECO:0000256" key="4">
    <source>
        <dbReference type="ARBA" id="ARBA00022723"/>
    </source>
</evidence>
<keyword evidence="11 13" id="KW-0234">DNA repair</keyword>
<feature type="compositionally biased region" description="Low complexity" evidence="15">
    <location>
        <begin position="230"/>
        <end position="276"/>
    </location>
</feature>
<evidence type="ECO:0000256" key="15">
    <source>
        <dbReference type="SAM" id="MobiDB-lite"/>
    </source>
</evidence>
<dbReference type="GO" id="GO:0006310">
    <property type="term" value="P:DNA recombination"/>
    <property type="evidence" value="ECO:0007669"/>
    <property type="project" value="UniProtKB-UniRule"/>
</dbReference>
<dbReference type="Gene3D" id="3.30.420.10">
    <property type="entry name" value="Ribonuclease H-like superfamily/Ribonuclease H"/>
    <property type="match status" value="1"/>
</dbReference>
<keyword evidence="8 13" id="KW-0460">Magnesium</keyword>
<dbReference type="KEGG" id="kab:B7C62_04145"/>
<keyword evidence="17" id="KW-1185">Reference proteome</keyword>
<evidence type="ECO:0000256" key="2">
    <source>
        <dbReference type="ARBA" id="ARBA00022490"/>
    </source>
</evidence>
<feature type="active site" evidence="13">
    <location>
        <position position="68"/>
    </location>
</feature>
<dbReference type="PANTHER" id="PTHR30194">
    <property type="entry name" value="CROSSOVER JUNCTION ENDODEOXYRIBONUCLEASE RUVC"/>
    <property type="match status" value="1"/>
</dbReference>
<dbReference type="EMBL" id="CP020563">
    <property type="protein sequence ID" value="ARF71541.1"/>
    <property type="molecule type" value="Genomic_DNA"/>
</dbReference>
<dbReference type="InterPro" id="IPR036397">
    <property type="entry name" value="RNaseH_sf"/>
</dbReference>
<feature type="binding site" evidence="13">
    <location>
        <position position="68"/>
    </location>
    <ligand>
        <name>Mg(2+)</name>
        <dbReference type="ChEBI" id="CHEBI:18420"/>
        <label>2</label>
    </ligand>
</feature>
<keyword evidence="4 13" id="KW-0479">Metal-binding</keyword>
<proteinExistence type="inferred from homology"/>
<dbReference type="Proteomes" id="UP000192251">
    <property type="component" value="Chromosome"/>
</dbReference>
<comment type="subunit">
    <text evidence="13">Homodimer which binds Holliday junction (HJ) DNA. The HJ becomes 2-fold symmetrical on binding to RuvC with unstacked arms; it has a different conformation from HJ DNA in complex with RuvA. In the full resolvosome a probable DNA-RuvA(4)-RuvB(12)-RuvC(2) complex forms which resolves the HJ.</text>
</comment>
<keyword evidence="5 13" id="KW-0255">Endonuclease</keyword>
<evidence type="ECO:0000256" key="9">
    <source>
        <dbReference type="ARBA" id="ARBA00023125"/>
    </source>
</evidence>
<comment type="subcellular location">
    <subcellularLocation>
        <location evidence="13">Cytoplasm</location>
    </subcellularLocation>
</comment>
<dbReference type="SUPFAM" id="SSF53098">
    <property type="entry name" value="Ribonuclease H-like"/>
    <property type="match status" value="1"/>
</dbReference>
<sequence length="290" mass="29142">MRVLGIDPGLTRCGVGVVEGVAGRPLTMLGVGVVRTPADAELGDRLVAVEQGIEAWLDEYAPGYVAVERVFAQHNVRTVMGTAQASAVAMLCAARRGIPVALHTPSEVKAAVTGSGRAEKAQVGAMVTRLLRLDAPPRPADAADALALAICHIWRAPAQNRLQQAVAAHRTQGTARVPGTSRNPGASRTTGESTTSRTASGTSRTPGTSGTPVTSRTPGASAASRTAGIPGASATSRTPTTSRTAGTAGTAGPSRTAGTPAPPSTSAAAPRTSGAPDTPRISRTLKGPAA</sequence>
<keyword evidence="10 13" id="KW-0233">DNA recombination</keyword>
<comment type="function">
    <text evidence="13">The RuvA-RuvB-RuvC complex processes Holliday junction (HJ) DNA during genetic recombination and DNA repair. Endonuclease that resolves HJ intermediates. Cleaves cruciform DNA by making single-stranded nicks across the HJ at symmetrical positions within the homologous arms, yielding a 5'-phosphate and a 3'-hydroxyl group; requires a central core of homology in the junction. The consensus cleavage sequence is 5'-(A/T)TT(C/G)-3'. Cleavage occurs on the 3'-side of the TT dinucleotide at the point of strand exchange. HJ branch migration catalyzed by RuvA-RuvB allows RuvC to scan DNA until it finds its consensus sequence, where it cleaves and resolves the cruciform DNA.</text>
</comment>
<organism evidence="16 17">
    <name type="scientific">Kitasatospora albolonga</name>
    <dbReference type="NCBI Taxonomy" id="68173"/>
    <lineage>
        <taxon>Bacteria</taxon>
        <taxon>Bacillati</taxon>
        <taxon>Actinomycetota</taxon>
        <taxon>Actinomycetes</taxon>
        <taxon>Kitasatosporales</taxon>
        <taxon>Streptomycetaceae</taxon>
        <taxon>Kitasatospora</taxon>
    </lineage>
</organism>
<evidence type="ECO:0000256" key="10">
    <source>
        <dbReference type="ARBA" id="ARBA00023172"/>
    </source>
</evidence>
<dbReference type="AlphaFoldDB" id="A0ABC8BMX4"/>
<keyword evidence="2 13" id="KW-0963">Cytoplasm</keyword>
<dbReference type="GO" id="GO:0008821">
    <property type="term" value="F:crossover junction DNA endonuclease activity"/>
    <property type="evidence" value="ECO:0007669"/>
    <property type="project" value="UniProtKB-UniRule"/>
</dbReference>
<dbReference type="CDD" id="cd16962">
    <property type="entry name" value="RuvC"/>
    <property type="match status" value="1"/>
</dbReference>
<dbReference type="PROSITE" id="PS01321">
    <property type="entry name" value="RUVC"/>
    <property type="match status" value="1"/>
</dbReference>
<dbReference type="InterPro" id="IPR002176">
    <property type="entry name" value="X-over_junc_endoDNase_RuvC"/>
</dbReference>
<keyword evidence="7 13" id="KW-0378">Hydrolase</keyword>
<evidence type="ECO:0000256" key="8">
    <source>
        <dbReference type="ARBA" id="ARBA00022842"/>
    </source>
</evidence>
<dbReference type="FunFam" id="3.30.420.10:FF:000002">
    <property type="entry name" value="Crossover junction endodeoxyribonuclease RuvC"/>
    <property type="match status" value="1"/>
</dbReference>
<evidence type="ECO:0000256" key="12">
    <source>
        <dbReference type="ARBA" id="ARBA00029354"/>
    </source>
</evidence>
<dbReference type="PRINTS" id="PR00696">
    <property type="entry name" value="RSOLVASERUVC"/>
</dbReference>
<feature type="active site" evidence="13">
    <location>
        <position position="7"/>
    </location>
</feature>
<dbReference type="PANTHER" id="PTHR30194:SF3">
    <property type="entry name" value="CROSSOVER JUNCTION ENDODEOXYRIBONUCLEASE RUVC"/>
    <property type="match status" value="1"/>
</dbReference>
<dbReference type="HAMAP" id="MF_00034">
    <property type="entry name" value="RuvC"/>
    <property type="match status" value="1"/>
</dbReference>
<dbReference type="GO" id="GO:0048476">
    <property type="term" value="C:Holliday junction resolvase complex"/>
    <property type="evidence" value="ECO:0007669"/>
    <property type="project" value="UniProtKB-UniRule"/>
</dbReference>
<gene>
    <name evidence="13" type="primary">ruvC</name>
    <name evidence="16" type="ORF">B7C62_04145</name>
</gene>
<protein>
    <recommendedName>
        <fullName evidence="13 14">Crossover junction endodeoxyribonuclease RuvC</fullName>
        <ecNumber evidence="13 14">3.1.21.10</ecNumber>
    </recommendedName>
    <alternativeName>
        <fullName evidence="13">Holliday junction nuclease RuvC</fullName>
    </alternativeName>
    <alternativeName>
        <fullName evidence="13">Holliday junction resolvase RuvC</fullName>
    </alternativeName>
</protein>
<comment type="similarity">
    <text evidence="1 13">Belongs to the RuvC family.</text>
</comment>
<name>A0ABC8BMX4_9ACTN</name>
<keyword evidence="6 13" id="KW-0227">DNA damage</keyword>
<evidence type="ECO:0000256" key="13">
    <source>
        <dbReference type="HAMAP-Rule" id="MF_00034"/>
    </source>
</evidence>
<feature type="region of interest" description="Disordered" evidence="15">
    <location>
        <begin position="164"/>
        <end position="290"/>
    </location>
</feature>
<dbReference type="GO" id="GO:0006281">
    <property type="term" value="P:DNA repair"/>
    <property type="evidence" value="ECO:0007669"/>
    <property type="project" value="UniProtKB-UniRule"/>
</dbReference>
<feature type="binding site" evidence="13">
    <location>
        <position position="7"/>
    </location>
    <ligand>
        <name>Mg(2+)</name>
        <dbReference type="ChEBI" id="CHEBI:18420"/>
        <label>1</label>
    </ligand>
</feature>